<comment type="caution">
    <text evidence="3">The sequence shown here is derived from an EMBL/GenBank/DDBJ whole genome shotgun (WGS) entry which is preliminary data.</text>
</comment>
<proteinExistence type="predicted"/>
<protein>
    <submittedName>
        <fullName evidence="3">Uncharacterized protein</fullName>
    </submittedName>
</protein>
<feature type="compositionally biased region" description="Low complexity" evidence="1">
    <location>
        <begin position="33"/>
        <end position="118"/>
    </location>
</feature>
<feature type="compositionally biased region" description="Low complexity" evidence="1">
    <location>
        <begin position="189"/>
        <end position="201"/>
    </location>
</feature>
<keyword evidence="2" id="KW-1133">Transmembrane helix</keyword>
<dbReference type="STRING" id="231916.A0A409VG82"/>
<evidence type="ECO:0000256" key="1">
    <source>
        <dbReference type="SAM" id="MobiDB-lite"/>
    </source>
</evidence>
<dbReference type="InParanoid" id="A0A409VG82"/>
<keyword evidence="2" id="KW-0812">Transmembrane</keyword>
<evidence type="ECO:0000313" key="4">
    <source>
        <dbReference type="Proteomes" id="UP000284706"/>
    </source>
</evidence>
<keyword evidence="4" id="KW-1185">Reference proteome</keyword>
<feature type="compositionally biased region" description="Pro residues" evidence="1">
    <location>
        <begin position="16"/>
        <end position="28"/>
    </location>
</feature>
<feature type="compositionally biased region" description="Polar residues" evidence="1">
    <location>
        <begin position="247"/>
        <end position="261"/>
    </location>
</feature>
<dbReference type="OrthoDB" id="2693038at2759"/>
<dbReference type="AlphaFoldDB" id="A0A409VG82"/>
<feature type="region of interest" description="Disordered" evidence="1">
    <location>
        <begin position="181"/>
        <end position="217"/>
    </location>
</feature>
<keyword evidence="2" id="KW-0472">Membrane</keyword>
<feature type="transmembrane region" description="Helical" evidence="2">
    <location>
        <begin position="125"/>
        <end position="150"/>
    </location>
</feature>
<accession>A0A409VG82</accession>
<dbReference type="EMBL" id="NHYE01005657">
    <property type="protein sequence ID" value="PPQ65245.1"/>
    <property type="molecule type" value="Genomic_DNA"/>
</dbReference>
<evidence type="ECO:0000313" key="3">
    <source>
        <dbReference type="EMBL" id="PPQ65245.1"/>
    </source>
</evidence>
<name>A0A409VG82_9AGAR</name>
<feature type="region of interest" description="Disordered" evidence="1">
    <location>
        <begin position="247"/>
        <end position="297"/>
    </location>
</feature>
<gene>
    <name evidence="3" type="ORF">CVT26_000222</name>
</gene>
<reference evidence="3 4" key="1">
    <citation type="journal article" date="2018" name="Evol. Lett.">
        <title>Horizontal gene cluster transfer increased hallucinogenic mushroom diversity.</title>
        <authorList>
            <person name="Reynolds H.T."/>
            <person name="Vijayakumar V."/>
            <person name="Gluck-Thaler E."/>
            <person name="Korotkin H.B."/>
            <person name="Matheny P.B."/>
            <person name="Slot J.C."/>
        </authorList>
    </citation>
    <scope>NUCLEOTIDE SEQUENCE [LARGE SCALE GENOMIC DNA]</scope>
    <source>
        <strain evidence="3 4">SRW20</strain>
    </source>
</reference>
<evidence type="ECO:0000256" key="2">
    <source>
        <dbReference type="SAM" id="Phobius"/>
    </source>
</evidence>
<organism evidence="3 4">
    <name type="scientific">Gymnopilus dilepis</name>
    <dbReference type="NCBI Taxonomy" id="231916"/>
    <lineage>
        <taxon>Eukaryota</taxon>
        <taxon>Fungi</taxon>
        <taxon>Dikarya</taxon>
        <taxon>Basidiomycota</taxon>
        <taxon>Agaricomycotina</taxon>
        <taxon>Agaricomycetes</taxon>
        <taxon>Agaricomycetidae</taxon>
        <taxon>Agaricales</taxon>
        <taxon>Agaricineae</taxon>
        <taxon>Hymenogastraceae</taxon>
        <taxon>Gymnopilus</taxon>
    </lineage>
</organism>
<dbReference type="Proteomes" id="UP000284706">
    <property type="component" value="Unassembled WGS sequence"/>
</dbReference>
<feature type="region of interest" description="Disordered" evidence="1">
    <location>
        <begin position="1"/>
        <end position="118"/>
    </location>
</feature>
<sequence length="297" mass="31082">MNALQERQLAGLPIPTDLPVPLPIPLPTKKPDTSSSSSAVSSTSAASSTSLSSTSSSSSISSTSSTPTSSSSSSTVSPTSALPSPSSDSVLSTSTHTVTALPDIPSNTPSASPSPTSSSFLQNKVLSGVVFTIVGIIGLTILVMIATLAIRRSRKKRLLNEAVSFDPVNFDANYHDSLENGQLTKSKSRTSTSTGFGSSWSHGPEVRNAPAFDSPPSLPSYNMANAPFYQQGQAGYYGNAQQQGNPSFQWALPSQHNSSVRLSPVEEVEHSRRSRSSSGEIKFAPSAPTVTRPYPGY</sequence>